<evidence type="ECO:0000313" key="2">
    <source>
        <dbReference type="EMBL" id="MBY5960063.1"/>
    </source>
</evidence>
<proteinExistence type="predicted"/>
<reference evidence="2" key="1">
    <citation type="submission" date="2021-06" db="EMBL/GenBank/DDBJ databases">
        <title>44 bacteria genomes isolated from Dapeng, Shenzhen.</title>
        <authorList>
            <person name="Zheng W."/>
            <person name="Yu S."/>
            <person name="Huang Y."/>
        </authorList>
    </citation>
    <scope>NUCLEOTIDE SEQUENCE</scope>
    <source>
        <strain evidence="2">DP5N28-2</strain>
    </source>
</reference>
<accession>A0A953HYE1</accession>
<name>A0A953HYE1_9BACT</name>
<dbReference type="SUPFAM" id="SSF56281">
    <property type="entry name" value="Metallo-hydrolase/oxidoreductase"/>
    <property type="match status" value="1"/>
</dbReference>
<dbReference type="InterPro" id="IPR036866">
    <property type="entry name" value="RibonucZ/Hydroxyglut_hydro"/>
</dbReference>
<evidence type="ECO:0000313" key="3">
    <source>
        <dbReference type="Proteomes" id="UP000753961"/>
    </source>
</evidence>
<dbReference type="Proteomes" id="UP000753961">
    <property type="component" value="Unassembled WGS sequence"/>
</dbReference>
<dbReference type="Pfam" id="PF13483">
    <property type="entry name" value="Lactamase_B_3"/>
    <property type="match status" value="1"/>
</dbReference>
<evidence type="ECO:0000259" key="1">
    <source>
        <dbReference type="SMART" id="SM00849"/>
    </source>
</evidence>
<dbReference type="AlphaFoldDB" id="A0A953HYE1"/>
<protein>
    <submittedName>
        <fullName evidence="2">Metal-dependent hydrolase</fullName>
    </submittedName>
</protein>
<dbReference type="InterPro" id="IPR050114">
    <property type="entry name" value="UPF0173_UPF0282_UlaG_hydrolase"/>
</dbReference>
<dbReference type="Gene3D" id="3.60.15.10">
    <property type="entry name" value="Ribonuclease Z/Hydroxyacylglutathione hydrolase-like"/>
    <property type="match status" value="1"/>
</dbReference>
<organism evidence="2 3">
    <name type="scientific">Membranihabitans marinus</name>
    <dbReference type="NCBI Taxonomy" id="1227546"/>
    <lineage>
        <taxon>Bacteria</taxon>
        <taxon>Pseudomonadati</taxon>
        <taxon>Bacteroidota</taxon>
        <taxon>Saprospiria</taxon>
        <taxon>Saprospirales</taxon>
        <taxon>Saprospiraceae</taxon>
        <taxon>Membranihabitans</taxon>
    </lineage>
</organism>
<gene>
    <name evidence="2" type="ORF">KUV50_18065</name>
</gene>
<feature type="domain" description="Metallo-beta-lactamase" evidence="1">
    <location>
        <begin position="7"/>
        <end position="190"/>
    </location>
</feature>
<keyword evidence="3" id="KW-1185">Reference proteome</keyword>
<dbReference type="PANTHER" id="PTHR43546:SF3">
    <property type="entry name" value="UPF0173 METAL-DEPENDENT HYDROLASE MJ1163"/>
    <property type="match status" value="1"/>
</dbReference>
<dbReference type="RefSeq" id="WP_222581610.1">
    <property type="nucleotide sequence ID" value="NZ_JAHVHU010000022.1"/>
</dbReference>
<sequence length="226" mass="25031">MNITYFGHSCFLFKLNGKVILVDPFITGNELVKNIDVDTIPADYILLTHGHQDHVLDAERILERTNATVISSFEIVSWYAEKGFEGHGMNTGGRHKFDFGTVRAVAATHSSQLPDGSYGANPLGFVITADEATFYIAGDTGLTMDMKLIPMMCPPLDFAILPIGGNFTMEYTDVPLAVEFLACNTIVGCHFDTFEVIKIDQEEVMAYFRDHDIEGHLLSIGETKEI</sequence>
<dbReference type="EMBL" id="JAHVHU010000022">
    <property type="protein sequence ID" value="MBY5960063.1"/>
    <property type="molecule type" value="Genomic_DNA"/>
</dbReference>
<dbReference type="NCBIfam" id="NF001911">
    <property type="entry name" value="PRK00685.1"/>
    <property type="match status" value="1"/>
</dbReference>
<comment type="caution">
    <text evidence="2">The sequence shown here is derived from an EMBL/GenBank/DDBJ whole genome shotgun (WGS) entry which is preliminary data.</text>
</comment>
<dbReference type="InterPro" id="IPR001279">
    <property type="entry name" value="Metallo-B-lactamas"/>
</dbReference>
<dbReference type="PANTHER" id="PTHR43546">
    <property type="entry name" value="UPF0173 METAL-DEPENDENT HYDROLASE MJ1163-RELATED"/>
    <property type="match status" value="1"/>
</dbReference>
<dbReference type="GO" id="GO:0016787">
    <property type="term" value="F:hydrolase activity"/>
    <property type="evidence" value="ECO:0007669"/>
    <property type="project" value="UniProtKB-KW"/>
</dbReference>
<keyword evidence="2" id="KW-0378">Hydrolase</keyword>
<dbReference type="SMART" id="SM00849">
    <property type="entry name" value="Lactamase_B"/>
    <property type="match status" value="1"/>
</dbReference>